<evidence type="ECO:0000313" key="16">
    <source>
        <dbReference type="Proteomes" id="UP000178720"/>
    </source>
</evidence>
<reference evidence="15 16" key="1">
    <citation type="journal article" date="2016" name="Nat. Commun.">
        <title>Thousands of microbial genomes shed light on interconnected biogeochemical processes in an aquifer system.</title>
        <authorList>
            <person name="Anantharaman K."/>
            <person name="Brown C.T."/>
            <person name="Hug L.A."/>
            <person name="Sharon I."/>
            <person name="Castelle C.J."/>
            <person name="Probst A.J."/>
            <person name="Thomas B.C."/>
            <person name="Singh A."/>
            <person name="Wilkins M.J."/>
            <person name="Karaoz U."/>
            <person name="Brodie E.L."/>
            <person name="Williams K.H."/>
            <person name="Hubbard S.S."/>
            <person name="Banfield J.F."/>
        </authorList>
    </citation>
    <scope>NUCLEOTIDE SEQUENCE [LARGE SCALE GENOMIC DNA]</scope>
</reference>
<evidence type="ECO:0000259" key="14">
    <source>
        <dbReference type="PROSITE" id="PS51975"/>
    </source>
</evidence>
<feature type="binding site" evidence="12">
    <location>
        <position position="10"/>
    </location>
    <ligand>
        <name>a divalent metal cation</name>
        <dbReference type="ChEBI" id="CHEBI:60240"/>
    </ligand>
</feature>
<gene>
    <name evidence="15" type="ORF">A3D70_01450</name>
</gene>
<dbReference type="Pfam" id="PF01351">
    <property type="entry name" value="RNase_HII"/>
    <property type="match status" value="1"/>
</dbReference>
<dbReference type="Gene3D" id="3.30.420.10">
    <property type="entry name" value="Ribonuclease H-like superfamily/Ribonuclease H"/>
    <property type="match status" value="1"/>
</dbReference>
<keyword evidence="8 12" id="KW-0479">Metal-binding</keyword>
<dbReference type="InterPro" id="IPR024567">
    <property type="entry name" value="RNase_HII/HIII_dom"/>
</dbReference>
<comment type="subcellular location">
    <subcellularLocation>
        <location evidence="4">Cytoplasm</location>
    </subcellularLocation>
</comment>
<feature type="binding site" evidence="12">
    <location>
        <position position="9"/>
    </location>
    <ligand>
        <name>a divalent metal cation</name>
        <dbReference type="ChEBI" id="CHEBI:60240"/>
    </ligand>
</feature>
<evidence type="ECO:0000313" key="15">
    <source>
        <dbReference type="EMBL" id="OGC88652.1"/>
    </source>
</evidence>
<evidence type="ECO:0000256" key="8">
    <source>
        <dbReference type="ARBA" id="ARBA00022723"/>
    </source>
</evidence>
<dbReference type="InterPro" id="IPR012337">
    <property type="entry name" value="RNaseH-like_sf"/>
</dbReference>
<organism evidence="15 16">
    <name type="scientific">Candidatus Adlerbacteria bacterium RIFCSPHIGHO2_02_FULL_54_18</name>
    <dbReference type="NCBI Taxonomy" id="1797241"/>
    <lineage>
        <taxon>Bacteria</taxon>
        <taxon>Candidatus Adleribacteriota</taxon>
    </lineage>
</organism>
<comment type="similarity">
    <text evidence="5 13">Belongs to the RNase HII family.</text>
</comment>
<evidence type="ECO:0000256" key="2">
    <source>
        <dbReference type="ARBA" id="ARBA00001946"/>
    </source>
</evidence>
<evidence type="ECO:0000256" key="7">
    <source>
        <dbReference type="ARBA" id="ARBA00022722"/>
    </source>
</evidence>
<dbReference type="CDD" id="cd07182">
    <property type="entry name" value="RNase_HII_bacteria_HII_like"/>
    <property type="match status" value="1"/>
</dbReference>
<comment type="catalytic activity">
    <reaction evidence="1 12 13">
        <text>Endonucleolytic cleavage to 5'-phosphomonoester.</text>
        <dbReference type="EC" id="3.1.26.4"/>
    </reaction>
</comment>
<comment type="function">
    <text evidence="3 13">Endonuclease that specifically degrades the RNA of RNA-DNA hybrids.</text>
</comment>
<feature type="domain" description="RNase H type-2" evidence="14">
    <location>
        <begin position="3"/>
        <end position="198"/>
    </location>
</feature>
<keyword evidence="7 12" id="KW-0540">Nuclease</keyword>
<accession>A0A1F4Y3Y5</accession>
<sequence length="198" mass="21866">MAPVIIGVDEAGRGSLAGPVAVGVVAASPGLNLRRMFPGLNDSKQLSPRKRAEIYDEALRRAKAGDIKFCVRLSPALYIDTFGIVRAVRRSVWSGVRALSPDTRGVKIFLDGLLAAPPEYEQETIIKGDALVPVISLASIVAKVTRDRVMERLSKKYPEYGFERHKGYGTLSHYRAIKLHGLCDIHRRTYCKMKETSV</sequence>
<dbReference type="SUPFAM" id="SSF53098">
    <property type="entry name" value="Ribonuclease H-like"/>
    <property type="match status" value="1"/>
</dbReference>
<evidence type="ECO:0000256" key="5">
    <source>
        <dbReference type="ARBA" id="ARBA00007383"/>
    </source>
</evidence>
<dbReference type="InterPro" id="IPR022898">
    <property type="entry name" value="RNase_HII"/>
</dbReference>
<evidence type="ECO:0000256" key="12">
    <source>
        <dbReference type="PROSITE-ProRule" id="PRU01319"/>
    </source>
</evidence>
<dbReference type="EMBL" id="MEWV01000009">
    <property type="protein sequence ID" value="OGC88652.1"/>
    <property type="molecule type" value="Genomic_DNA"/>
</dbReference>
<dbReference type="PANTHER" id="PTHR10954:SF18">
    <property type="entry name" value="RIBONUCLEASE HII"/>
    <property type="match status" value="1"/>
</dbReference>
<dbReference type="GO" id="GO:0032299">
    <property type="term" value="C:ribonuclease H2 complex"/>
    <property type="evidence" value="ECO:0007669"/>
    <property type="project" value="TreeGrafter"/>
</dbReference>
<keyword evidence="11" id="KW-0464">Manganese</keyword>
<evidence type="ECO:0000256" key="11">
    <source>
        <dbReference type="ARBA" id="ARBA00023211"/>
    </source>
</evidence>
<proteinExistence type="inferred from homology"/>
<comment type="cofactor">
    <cofactor evidence="12">
        <name>Mn(2+)</name>
        <dbReference type="ChEBI" id="CHEBI:29035"/>
    </cofactor>
    <cofactor evidence="12">
        <name>Mg(2+)</name>
        <dbReference type="ChEBI" id="CHEBI:18420"/>
    </cofactor>
    <text evidence="12">Manganese or magnesium. Binds 1 divalent metal ion per monomer in the absence of substrate. May bind a second metal ion after substrate binding.</text>
</comment>
<feature type="binding site" evidence="12">
    <location>
        <position position="111"/>
    </location>
    <ligand>
        <name>a divalent metal cation</name>
        <dbReference type="ChEBI" id="CHEBI:60240"/>
    </ligand>
</feature>
<evidence type="ECO:0000256" key="10">
    <source>
        <dbReference type="ARBA" id="ARBA00022801"/>
    </source>
</evidence>
<dbReference type="PROSITE" id="PS51975">
    <property type="entry name" value="RNASE_H_2"/>
    <property type="match status" value="1"/>
</dbReference>
<dbReference type="GO" id="GO:0005737">
    <property type="term" value="C:cytoplasm"/>
    <property type="evidence" value="ECO:0007669"/>
    <property type="project" value="UniProtKB-SubCell"/>
</dbReference>
<protein>
    <recommendedName>
        <fullName evidence="13">Ribonuclease</fullName>
        <ecNumber evidence="13">3.1.26.4</ecNumber>
    </recommendedName>
</protein>
<evidence type="ECO:0000256" key="6">
    <source>
        <dbReference type="ARBA" id="ARBA00022490"/>
    </source>
</evidence>
<dbReference type="GO" id="GO:0003723">
    <property type="term" value="F:RNA binding"/>
    <property type="evidence" value="ECO:0007669"/>
    <property type="project" value="UniProtKB-UniRule"/>
</dbReference>
<evidence type="ECO:0000256" key="3">
    <source>
        <dbReference type="ARBA" id="ARBA00004065"/>
    </source>
</evidence>
<dbReference type="GO" id="GO:0046872">
    <property type="term" value="F:metal ion binding"/>
    <property type="evidence" value="ECO:0007669"/>
    <property type="project" value="UniProtKB-KW"/>
</dbReference>
<keyword evidence="9 12" id="KW-0255">Endonuclease</keyword>
<evidence type="ECO:0000256" key="13">
    <source>
        <dbReference type="RuleBase" id="RU003515"/>
    </source>
</evidence>
<evidence type="ECO:0000256" key="4">
    <source>
        <dbReference type="ARBA" id="ARBA00004496"/>
    </source>
</evidence>
<dbReference type="AlphaFoldDB" id="A0A1F4Y3Y5"/>
<dbReference type="GO" id="GO:0043137">
    <property type="term" value="P:DNA replication, removal of RNA primer"/>
    <property type="evidence" value="ECO:0007669"/>
    <property type="project" value="TreeGrafter"/>
</dbReference>
<dbReference type="NCBIfam" id="NF000595">
    <property type="entry name" value="PRK00015.1-3"/>
    <property type="match status" value="1"/>
</dbReference>
<keyword evidence="6" id="KW-0963">Cytoplasm</keyword>
<comment type="cofactor">
    <cofactor evidence="2">
        <name>Mg(2+)</name>
        <dbReference type="ChEBI" id="CHEBI:18420"/>
    </cofactor>
</comment>
<comment type="caution">
    <text evidence="15">The sequence shown here is derived from an EMBL/GenBank/DDBJ whole genome shotgun (WGS) entry which is preliminary data.</text>
</comment>
<evidence type="ECO:0000256" key="1">
    <source>
        <dbReference type="ARBA" id="ARBA00000077"/>
    </source>
</evidence>
<dbReference type="InterPro" id="IPR001352">
    <property type="entry name" value="RNase_HII/HIII"/>
</dbReference>
<dbReference type="PANTHER" id="PTHR10954">
    <property type="entry name" value="RIBONUCLEASE H2 SUBUNIT A"/>
    <property type="match status" value="1"/>
</dbReference>
<dbReference type="InterPro" id="IPR036397">
    <property type="entry name" value="RNaseH_sf"/>
</dbReference>
<evidence type="ECO:0000256" key="9">
    <source>
        <dbReference type="ARBA" id="ARBA00022759"/>
    </source>
</evidence>
<dbReference type="EC" id="3.1.26.4" evidence="13"/>
<dbReference type="GO" id="GO:0006298">
    <property type="term" value="P:mismatch repair"/>
    <property type="evidence" value="ECO:0007669"/>
    <property type="project" value="TreeGrafter"/>
</dbReference>
<keyword evidence="10 12" id="KW-0378">Hydrolase</keyword>
<name>A0A1F4Y3Y5_9BACT</name>
<dbReference type="Proteomes" id="UP000178720">
    <property type="component" value="Unassembled WGS sequence"/>
</dbReference>
<dbReference type="GO" id="GO:0004523">
    <property type="term" value="F:RNA-DNA hybrid ribonuclease activity"/>
    <property type="evidence" value="ECO:0007669"/>
    <property type="project" value="UniProtKB-UniRule"/>
</dbReference>